<dbReference type="Proteomes" id="UP000324222">
    <property type="component" value="Unassembled WGS sequence"/>
</dbReference>
<dbReference type="OrthoDB" id="6368456at2759"/>
<dbReference type="SUPFAM" id="SSF57424">
    <property type="entry name" value="LDL receptor-like module"/>
    <property type="match status" value="1"/>
</dbReference>
<feature type="disulfide bond" evidence="2">
    <location>
        <begin position="58"/>
        <end position="73"/>
    </location>
</feature>
<dbReference type="EMBL" id="VSRR010056343">
    <property type="protein sequence ID" value="MPC81232.1"/>
    <property type="molecule type" value="Genomic_DNA"/>
</dbReference>
<feature type="disulfide bond" evidence="2">
    <location>
        <begin position="46"/>
        <end position="64"/>
    </location>
</feature>
<organism evidence="3 4">
    <name type="scientific">Portunus trituberculatus</name>
    <name type="common">Swimming crab</name>
    <name type="synonym">Neptunus trituberculatus</name>
    <dbReference type="NCBI Taxonomy" id="210409"/>
    <lineage>
        <taxon>Eukaryota</taxon>
        <taxon>Metazoa</taxon>
        <taxon>Ecdysozoa</taxon>
        <taxon>Arthropoda</taxon>
        <taxon>Crustacea</taxon>
        <taxon>Multicrustacea</taxon>
        <taxon>Malacostraca</taxon>
        <taxon>Eumalacostraca</taxon>
        <taxon>Eucarida</taxon>
        <taxon>Decapoda</taxon>
        <taxon>Pleocyemata</taxon>
        <taxon>Brachyura</taxon>
        <taxon>Eubrachyura</taxon>
        <taxon>Portunoidea</taxon>
        <taxon>Portunidae</taxon>
        <taxon>Portuninae</taxon>
        <taxon>Portunus</taxon>
    </lineage>
</organism>
<comment type="caution">
    <text evidence="2">Lacks conserved residue(s) required for the propagation of feature annotation.</text>
</comment>
<evidence type="ECO:0000313" key="3">
    <source>
        <dbReference type="EMBL" id="MPC81232.1"/>
    </source>
</evidence>
<evidence type="ECO:0000256" key="1">
    <source>
        <dbReference type="ARBA" id="ARBA00023157"/>
    </source>
</evidence>
<name>A0A5B7IBP5_PORTR</name>
<dbReference type="PROSITE" id="PS01209">
    <property type="entry name" value="LDLRA_1"/>
    <property type="match status" value="1"/>
</dbReference>
<dbReference type="PANTHER" id="PTHR46876:SF1">
    <property type="entry name" value="LOW-DENSITY LIPOPROTEIN RECEPTOR-RELATED PROTEIN 11"/>
    <property type="match status" value="1"/>
</dbReference>
<dbReference type="PROSITE" id="PS50068">
    <property type="entry name" value="LDLRA_2"/>
    <property type="match status" value="1"/>
</dbReference>
<keyword evidence="1 2" id="KW-1015">Disulfide bond</keyword>
<comment type="caution">
    <text evidence="3">The sequence shown here is derived from an EMBL/GenBank/DDBJ whole genome shotgun (WGS) entry which is preliminary data.</text>
</comment>
<dbReference type="Gene3D" id="4.10.400.10">
    <property type="entry name" value="Low-density Lipoprotein Receptor"/>
    <property type="match status" value="1"/>
</dbReference>
<dbReference type="SMART" id="SM00192">
    <property type="entry name" value="LDLa"/>
    <property type="match status" value="1"/>
</dbReference>
<evidence type="ECO:0000256" key="2">
    <source>
        <dbReference type="PROSITE-ProRule" id="PRU00124"/>
    </source>
</evidence>
<gene>
    <name evidence="3" type="ORF">E2C01_075839</name>
</gene>
<protein>
    <submittedName>
        <fullName evidence="3">Uncharacterized protein</fullName>
    </submittedName>
</protein>
<reference evidence="3 4" key="1">
    <citation type="submission" date="2019-05" db="EMBL/GenBank/DDBJ databases">
        <title>Another draft genome of Portunus trituberculatus and its Hox gene families provides insights of decapod evolution.</title>
        <authorList>
            <person name="Jeong J.-H."/>
            <person name="Song I."/>
            <person name="Kim S."/>
            <person name="Choi T."/>
            <person name="Kim D."/>
            <person name="Ryu S."/>
            <person name="Kim W."/>
        </authorList>
    </citation>
    <scope>NUCLEOTIDE SEQUENCE [LARGE SCALE GENOMIC DNA]</scope>
    <source>
        <tissue evidence="3">Muscle</tissue>
    </source>
</reference>
<accession>A0A5B7IBP5</accession>
<keyword evidence="4" id="KW-1185">Reference proteome</keyword>
<dbReference type="CDD" id="cd00112">
    <property type="entry name" value="LDLa"/>
    <property type="match status" value="1"/>
</dbReference>
<dbReference type="PANTHER" id="PTHR46876">
    <property type="entry name" value="LOW-DENSITY LIPOPROTEIN RECEPTOR-RELATED PROTEIN 11"/>
    <property type="match status" value="1"/>
</dbReference>
<proteinExistence type="predicted"/>
<dbReference type="Pfam" id="PF00057">
    <property type="entry name" value="Ldl_recept_a"/>
    <property type="match status" value="1"/>
</dbReference>
<dbReference type="InterPro" id="IPR002172">
    <property type="entry name" value="LDrepeatLR_classA_rpt"/>
</dbReference>
<sequence>MKDDGSLDFPIGRHEWVFSHGFCGREKMVSHSLALSQCAKNDEFTCDDGTCIQINMVCDRRVQCPDGSDELDCSTVDLPRGYQSTLPPPSLSVNSPLPVYLNITLR</sequence>
<evidence type="ECO:0000313" key="4">
    <source>
        <dbReference type="Proteomes" id="UP000324222"/>
    </source>
</evidence>
<dbReference type="AlphaFoldDB" id="A0A5B7IBP5"/>
<dbReference type="InterPro" id="IPR036055">
    <property type="entry name" value="LDL_receptor-like_sf"/>
</dbReference>
<dbReference type="InterPro" id="IPR023415">
    <property type="entry name" value="LDLR_class-A_CS"/>
</dbReference>